<feature type="transmembrane region" description="Helical" evidence="8">
    <location>
        <begin position="193"/>
        <end position="216"/>
    </location>
</feature>
<keyword evidence="8" id="KW-1133">Transmembrane helix</keyword>
<comment type="subunit">
    <text evidence="6">Interacts with chloroplast ribosomal protein uL14c (rpl14).</text>
</comment>
<dbReference type="GO" id="GO:0009507">
    <property type="term" value="C:chloroplast"/>
    <property type="evidence" value="ECO:0007669"/>
    <property type="project" value="UniProtKB-SubCell"/>
</dbReference>
<evidence type="ECO:0000256" key="2">
    <source>
        <dbReference type="ARBA" id="ARBA00010574"/>
    </source>
</evidence>
<dbReference type="GO" id="GO:0090071">
    <property type="term" value="P:negative regulation of ribosome biogenesis"/>
    <property type="evidence" value="ECO:0007669"/>
    <property type="project" value="TreeGrafter"/>
</dbReference>
<evidence type="ECO:0000256" key="1">
    <source>
        <dbReference type="ARBA" id="ARBA00004229"/>
    </source>
</evidence>
<keyword evidence="4" id="KW-0934">Plastid</keyword>
<dbReference type="AlphaFoldDB" id="A0A835FZL7"/>
<accession>A0A835FZL7</accession>
<evidence type="ECO:0000256" key="4">
    <source>
        <dbReference type="ARBA" id="ARBA00022640"/>
    </source>
</evidence>
<evidence type="ECO:0000256" key="3">
    <source>
        <dbReference type="ARBA" id="ARBA00022528"/>
    </source>
</evidence>
<dbReference type="OrthoDB" id="21330at2759"/>
<keyword evidence="10" id="KW-1185">Reference proteome</keyword>
<dbReference type="EMBL" id="JACEFO010000112">
    <property type="protein sequence ID" value="KAF8780949.1"/>
    <property type="molecule type" value="Genomic_DNA"/>
</dbReference>
<keyword evidence="3" id="KW-0150">Chloroplast</keyword>
<evidence type="ECO:0000256" key="8">
    <source>
        <dbReference type="SAM" id="Phobius"/>
    </source>
</evidence>
<sequence>MGGAAISSHGLACAPRGAVPPYPRSRRASAAAAAGHRSSHQLLLRSDLPAHPILCRARSQSSSSSNVNFGGGDDADKLLEDLIKQHGEVVYSSGSSPAVEADDDAECLSFAVSLAKVASEIKAADIRVLCVKRLVYWTRFFIILTAFSNAQIDAISSKMRDIGEKQFSKVASGDTKPNSWTLLDFGKFLFSDIVFPVAYLMIFCTLTGDVVVHIFLPQQRAFYNLEEFYGNATPIELPFDTQWQ</sequence>
<dbReference type="PANTHER" id="PTHR21043:SF2">
    <property type="entry name" value="PROTEIN IOJAP, CHLOROPLASTIC"/>
    <property type="match status" value="1"/>
</dbReference>
<dbReference type="Proteomes" id="UP000636709">
    <property type="component" value="Unassembled WGS sequence"/>
</dbReference>
<comment type="caution">
    <text evidence="9">The sequence shown here is derived from an EMBL/GenBank/DDBJ whole genome shotgun (WGS) entry which is preliminary data.</text>
</comment>
<dbReference type="HAMAP" id="MF_01477">
    <property type="entry name" value="Iojap_RsfS"/>
    <property type="match status" value="1"/>
</dbReference>
<dbReference type="PANTHER" id="PTHR21043">
    <property type="entry name" value="IOJAP SUPERFAMILY ORTHOLOG"/>
    <property type="match status" value="1"/>
</dbReference>
<dbReference type="GO" id="GO:0017148">
    <property type="term" value="P:negative regulation of translation"/>
    <property type="evidence" value="ECO:0007669"/>
    <property type="project" value="TreeGrafter"/>
</dbReference>
<evidence type="ECO:0000313" key="10">
    <source>
        <dbReference type="Proteomes" id="UP000636709"/>
    </source>
</evidence>
<keyword evidence="8" id="KW-0472">Membrane</keyword>
<name>A0A835FZL7_9POAL</name>
<keyword evidence="8" id="KW-0812">Transmembrane</keyword>
<dbReference type="Gene3D" id="3.30.460.10">
    <property type="entry name" value="Beta Polymerase, domain 2"/>
    <property type="match status" value="1"/>
</dbReference>
<proteinExistence type="inferred from homology"/>
<gene>
    <name evidence="9" type="ORF">HU200_000914</name>
</gene>
<comment type="subcellular location">
    <subcellularLocation>
        <location evidence="1">Plastid</location>
        <location evidence="1">Chloroplast</location>
    </subcellularLocation>
</comment>
<dbReference type="FunFam" id="3.30.460.10:FF:000026">
    <property type="entry name" value="Protein Iojap, chloroplastic"/>
    <property type="match status" value="1"/>
</dbReference>
<reference evidence="9" key="1">
    <citation type="submission" date="2020-07" db="EMBL/GenBank/DDBJ databases">
        <title>Genome sequence and genetic diversity analysis of an under-domesticated orphan crop, white fonio (Digitaria exilis).</title>
        <authorList>
            <person name="Bennetzen J.L."/>
            <person name="Chen S."/>
            <person name="Ma X."/>
            <person name="Wang X."/>
            <person name="Yssel A.E.J."/>
            <person name="Chaluvadi S.R."/>
            <person name="Johnson M."/>
            <person name="Gangashetty P."/>
            <person name="Hamidou F."/>
            <person name="Sanogo M.D."/>
            <person name="Zwaenepoel A."/>
            <person name="Wallace J."/>
            <person name="Van De Peer Y."/>
            <person name="Van Deynze A."/>
        </authorList>
    </citation>
    <scope>NUCLEOTIDE SEQUENCE</scope>
    <source>
        <tissue evidence="9">Leaves</tissue>
    </source>
</reference>
<dbReference type="InterPro" id="IPR004394">
    <property type="entry name" value="Iojap/RsfS/C7orf30"/>
</dbReference>
<evidence type="ECO:0000256" key="6">
    <source>
        <dbReference type="ARBA" id="ARBA00061915"/>
    </source>
</evidence>
<keyword evidence="5" id="KW-0809">Transit peptide</keyword>
<evidence type="ECO:0000256" key="7">
    <source>
        <dbReference type="ARBA" id="ARBA00069129"/>
    </source>
</evidence>
<evidence type="ECO:0000313" key="9">
    <source>
        <dbReference type="EMBL" id="KAF8780949.1"/>
    </source>
</evidence>
<organism evidence="9 10">
    <name type="scientific">Digitaria exilis</name>
    <dbReference type="NCBI Taxonomy" id="1010633"/>
    <lineage>
        <taxon>Eukaryota</taxon>
        <taxon>Viridiplantae</taxon>
        <taxon>Streptophyta</taxon>
        <taxon>Embryophyta</taxon>
        <taxon>Tracheophyta</taxon>
        <taxon>Spermatophyta</taxon>
        <taxon>Magnoliopsida</taxon>
        <taxon>Liliopsida</taxon>
        <taxon>Poales</taxon>
        <taxon>Poaceae</taxon>
        <taxon>PACMAD clade</taxon>
        <taxon>Panicoideae</taxon>
        <taxon>Panicodae</taxon>
        <taxon>Paniceae</taxon>
        <taxon>Anthephorinae</taxon>
        <taxon>Digitaria</taxon>
    </lineage>
</organism>
<dbReference type="GO" id="GO:0043023">
    <property type="term" value="F:ribosomal large subunit binding"/>
    <property type="evidence" value="ECO:0007669"/>
    <property type="project" value="TreeGrafter"/>
</dbReference>
<dbReference type="SUPFAM" id="SSF81301">
    <property type="entry name" value="Nucleotidyltransferase"/>
    <property type="match status" value="1"/>
</dbReference>
<evidence type="ECO:0000256" key="5">
    <source>
        <dbReference type="ARBA" id="ARBA00022946"/>
    </source>
</evidence>
<comment type="similarity">
    <text evidence="2">Belongs to the Iojap/RsfS family.</text>
</comment>
<dbReference type="InterPro" id="IPR043519">
    <property type="entry name" value="NT_sf"/>
</dbReference>
<protein>
    <recommendedName>
        <fullName evidence="7">Protein Iojap, chloroplastic</fullName>
    </recommendedName>
</protein>
<dbReference type="Pfam" id="PF02410">
    <property type="entry name" value="RsfS"/>
    <property type="match status" value="2"/>
</dbReference>